<dbReference type="Pfam" id="PF14223">
    <property type="entry name" value="Retrotran_gag_2"/>
    <property type="match status" value="1"/>
</dbReference>
<sequence length="263" mass="29953">ECVKLDKFDGCTYTRWAEKMKFLLIVLKIYYVLDPELPPILANPVPKPGKPMDEKKVSELEKQHMIVKRLWSALEFKYKTHEQGTNKYLVSKYLEFVMVEGKMIMGQVHELQVLVNKLKALSVPITEAFQVGAILTKLPPSWKSFSKKMLNKTEDYSLDDLLMFLRIEEGARTRDKRGKDVSNVYHVQGESSTKRVNRNNSQKAKLGVSKNNFKKFSPSKGSLKCHVCGETGHFARECKDRKSGTNEVNAVNTEIAHGGSRSP</sequence>
<dbReference type="AlphaFoldDB" id="A0A6L2N0P8"/>
<dbReference type="GO" id="GO:0003676">
    <property type="term" value="F:nucleic acid binding"/>
    <property type="evidence" value="ECO:0007669"/>
    <property type="project" value="InterPro"/>
</dbReference>
<evidence type="ECO:0000256" key="1">
    <source>
        <dbReference type="PROSITE-ProRule" id="PRU00047"/>
    </source>
</evidence>
<dbReference type="PANTHER" id="PTHR47592">
    <property type="entry name" value="PBF68 PROTEIN"/>
    <property type="match status" value="1"/>
</dbReference>
<dbReference type="SUPFAM" id="SSF57756">
    <property type="entry name" value="Retrovirus zinc finger-like domains"/>
    <property type="match status" value="1"/>
</dbReference>
<keyword evidence="1" id="KW-0479">Metal-binding</keyword>
<evidence type="ECO:0000313" key="3">
    <source>
        <dbReference type="EMBL" id="GEU79007.1"/>
    </source>
</evidence>
<name>A0A6L2N0P8_TANCI</name>
<comment type="caution">
    <text evidence="3">The sequence shown here is derived from an EMBL/GenBank/DDBJ whole genome shotgun (WGS) entry which is preliminary data.</text>
</comment>
<dbReference type="GO" id="GO:0008270">
    <property type="term" value="F:zinc ion binding"/>
    <property type="evidence" value="ECO:0007669"/>
    <property type="project" value="UniProtKB-KW"/>
</dbReference>
<dbReference type="InterPro" id="IPR001878">
    <property type="entry name" value="Znf_CCHC"/>
</dbReference>
<organism evidence="3">
    <name type="scientific">Tanacetum cinerariifolium</name>
    <name type="common">Dalmatian daisy</name>
    <name type="synonym">Chrysanthemum cinerariifolium</name>
    <dbReference type="NCBI Taxonomy" id="118510"/>
    <lineage>
        <taxon>Eukaryota</taxon>
        <taxon>Viridiplantae</taxon>
        <taxon>Streptophyta</taxon>
        <taxon>Embryophyta</taxon>
        <taxon>Tracheophyta</taxon>
        <taxon>Spermatophyta</taxon>
        <taxon>Magnoliopsida</taxon>
        <taxon>eudicotyledons</taxon>
        <taxon>Gunneridae</taxon>
        <taxon>Pentapetalae</taxon>
        <taxon>asterids</taxon>
        <taxon>campanulids</taxon>
        <taxon>Asterales</taxon>
        <taxon>Asteraceae</taxon>
        <taxon>Asteroideae</taxon>
        <taxon>Anthemideae</taxon>
        <taxon>Anthemidinae</taxon>
        <taxon>Tanacetum</taxon>
    </lineage>
</organism>
<dbReference type="InterPro" id="IPR036875">
    <property type="entry name" value="Znf_CCHC_sf"/>
</dbReference>
<reference evidence="3" key="1">
    <citation type="journal article" date="2019" name="Sci. Rep.">
        <title>Draft genome of Tanacetum cinerariifolium, the natural source of mosquito coil.</title>
        <authorList>
            <person name="Yamashiro T."/>
            <person name="Shiraishi A."/>
            <person name="Satake H."/>
            <person name="Nakayama K."/>
        </authorList>
    </citation>
    <scope>NUCLEOTIDE SEQUENCE</scope>
</reference>
<feature type="domain" description="CCHC-type" evidence="2">
    <location>
        <begin position="224"/>
        <end position="240"/>
    </location>
</feature>
<keyword evidence="1" id="KW-0862">Zinc</keyword>
<accession>A0A6L2N0P8</accession>
<proteinExistence type="predicted"/>
<dbReference type="PROSITE" id="PS50158">
    <property type="entry name" value="ZF_CCHC"/>
    <property type="match status" value="1"/>
</dbReference>
<gene>
    <name evidence="3" type="ORF">Tci_050985</name>
</gene>
<protein>
    <submittedName>
        <fullName evidence="3">Copia-like retrotransposon</fullName>
    </submittedName>
</protein>
<keyword evidence="1" id="KW-0863">Zinc-finger</keyword>
<dbReference type="Gene3D" id="4.10.60.10">
    <property type="entry name" value="Zinc finger, CCHC-type"/>
    <property type="match status" value="1"/>
</dbReference>
<evidence type="ECO:0000259" key="2">
    <source>
        <dbReference type="PROSITE" id="PS50158"/>
    </source>
</evidence>
<dbReference type="EMBL" id="BKCJ010007788">
    <property type="protein sequence ID" value="GEU79007.1"/>
    <property type="molecule type" value="Genomic_DNA"/>
</dbReference>
<dbReference type="Pfam" id="PF00098">
    <property type="entry name" value="zf-CCHC"/>
    <property type="match status" value="1"/>
</dbReference>
<dbReference type="PANTHER" id="PTHR47592:SF31">
    <property type="entry name" value="ZINC FINGER, CCHC-TYPE-RELATED"/>
    <property type="match status" value="1"/>
</dbReference>
<feature type="non-terminal residue" evidence="3">
    <location>
        <position position="1"/>
    </location>
</feature>
<dbReference type="SMART" id="SM00343">
    <property type="entry name" value="ZnF_C2HC"/>
    <property type="match status" value="1"/>
</dbReference>